<keyword evidence="1" id="KW-1133">Transmembrane helix</keyword>
<evidence type="ECO:0000313" key="3">
    <source>
        <dbReference type="Proteomes" id="UP001430360"/>
    </source>
</evidence>
<reference evidence="2" key="1">
    <citation type="submission" date="2021-12" db="EMBL/GenBank/DDBJ databases">
        <authorList>
            <person name="Ulrich A."/>
        </authorList>
    </citation>
    <scope>NUCLEOTIDE SEQUENCE</scope>
    <source>
        <strain evidence="2">A1P009</strain>
    </source>
</reference>
<sequence length="52" mass="5829">MNWLMSLLQAIPGDNPFIALVVVVLAFVFLIYRLGIRVLTTIERVAKSGGRR</sequence>
<evidence type="ECO:0008006" key="4">
    <source>
        <dbReference type="Google" id="ProtNLM"/>
    </source>
</evidence>
<feature type="transmembrane region" description="Helical" evidence="1">
    <location>
        <begin position="16"/>
        <end position="34"/>
    </location>
</feature>
<proteinExistence type="predicted"/>
<gene>
    <name evidence="2" type="ORF">LTT95_14070</name>
</gene>
<dbReference type="RefSeq" id="WP_232137234.1">
    <property type="nucleotide sequence ID" value="NZ_CP089507.1"/>
</dbReference>
<dbReference type="Proteomes" id="UP001430360">
    <property type="component" value="Unassembled WGS sequence"/>
</dbReference>
<keyword evidence="3" id="KW-1185">Reference proteome</keyword>
<evidence type="ECO:0000313" key="2">
    <source>
        <dbReference type="EMBL" id="MCD9098067.1"/>
    </source>
</evidence>
<reference evidence="2" key="2">
    <citation type="journal article" date="2022" name="Syst. Appl. Microbiol.">
        <title>Physiological and genomic characterisation of Luteimonas fraxinea sp. nov., a bacterial species associated with trees tolerant to ash dieback.</title>
        <authorList>
            <person name="Ulrich K."/>
            <person name="Becker R."/>
            <person name="Behrendt U."/>
            <person name="Kube M."/>
            <person name="Schneck V."/>
            <person name="Ulrich A."/>
        </authorList>
    </citation>
    <scope>NUCLEOTIDE SEQUENCE</scope>
    <source>
        <strain evidence="2">A1P009</strain>
    </source>
</reference>
<comment type="caution">
    <text evidence="2">The sequence shown here is derived from an EMBL/GenBank/DDBJ whole genome shotgun (WGS) entry which is preliminary data.</text>
</comment>
<evidence type="ECO:0000256" key="1">
    <source>
        <dbReference type="SAM" id="Phobius"/>
    </source>
</evidence>
<name>A0ABS8UEY6_9GAMM</name>
<accession>A0ABS8UEY6</accession>
<organism evidence="2 3">
    <name type="scientific">Luteimonas fraxinea</name>
    <dbReference type="NCBI Taxonomy" id="2901869"/>
    <lineage>
        <taxon>Bacteria</taxon>
        <taxon>Pseudomonadati</taxon>
        <taxon>Pseudomonadota</taxon>
        <taxon>Gammaproteobacteria</taxon>
        <taxon>Lysobacterales</taxon>
        <taxon>Lysobacteraceae</taxon>
        <taxon>Luteimonas</taxon>
    </lineage>
</organism>
<keyword evidence="1" id="KW-0812">Transmembrane</keyword>
<dbReference type="EMBL" id="JAJQKU010000004">
    <property type="protein sequence ID" value="MCD9098067.1"/>
    <property type="molecule type" value="Genomic_DNA"/>
</dbReference>
<keyword evidence="1" id="KW-0472">Membrane</keyword>
<protein>
    <recommendedName>
        <fullName evidence="4">Mechanosensitive ion channel family protein</fullName>
    </recommendedName>
</protein>